<evidence type="ECO:0000313" key="2">
    <source>
        <dbReference type="EMBL" id="OPJ57829.1"/>
    </source>
</evidence>
<dbReference type="RefSeq" id="WP_079427622.1">
    <property type="nucleotide sequence ID" value="NZ_MZGV01000071.1"/>
</dbReference>
<dbReference type="CDD" id="cd06553">
    <property type="entry name" value="ASCH_Ef3133_like"/>
    <property type="match status" value="1"/>
</dbReference>
<dbReference type="SMART" id="SM01022">
    <property type="entry name" value="ASCH"/>
    <property type="match status" value="1"/>
</dbReference>
<dbReference type="Gene3D" id="3.10.400.10">
    <property type="entry name" value="Sulfate adenylyltransferase"/>
    <property type="match status" value="1"/>
</dbReference>
<dbReference type="Pfam" id="PF04266">
    <property type="entry name" value="ASCH"/>
    <property type="match status" value="1"/>
</dbReference>
<dbReference type="Proteomes" id="UP000190080">
    <property type="component" value="Unassembled WGS sequence"/>
</dbReference>
<dbReference type="OrthoDB" id="9807542at2"/>
<sequence>MEKIKKSVEKMWKEYLESKEEIVQNTDQTYTSWYFCDNEKSANDLAELVKKGIKRATTSLHCFYEVEGESLPKIGELSIITDWNGEAQGIIETTKVTVMPFKEVSSEFAFREGEGDKSLEYWKKVHIHFFTKELKEINMEFSEDMLVVCEEFEVVYK</sequence>
<dbReference type="InterPro" id="IPR007374">
    <property type="entry name" value="ASCH_domain"/>
</dbReference>
<evidence type="ECO:0000259" key="1">
    <source>
        <dbReference type="SMART" id="SM01022"/>
    </source>
</evidence>
<comment type="caution">
    <text evidence="2">The sequence shown here is derived from an EMBL/GenBank/DDBJ whole genome shotgun (WGS) entry which is preliminary data.</text>
</comment>
<dbReference type="EMBL" id="MZGV01000071">
    <property type="protein sequence ID" value="OPJ57829.1"/>
    <property type="molecule type" value="Genomic_DNA"/>
</dbReference>
<protein>
    <submittedName>
        <fullName evidence="2">ASCH domain protein</fullName>
    </submittedName>
</protein>
<dbReference type="STRING" id="1450648.CLORY_39000"/>
<dbReference type="PANTHER" id="PTHR39203:SF1">
    <property type="entry name" value="CYTOPLASMIC PROTEIN"/>
    <property type="match status" value="1"/>
</dbReference>
<dbReference type="PIRSF" id="PIRSF021320">
    <property type="entry name" value="DUF984"/>
    <property type="match status" value="1"/>
</dbReference>
<organism evidence="2 3">
    <name type="scientific">Clostridium oryzae</name>
    <dbReference type="NCBI Taxonomy" id="1450648"/>
    <lineage>
        <taxon>Bacteria</taxon>
        <taxon>Bacillati</taxon>
        <taxon>Bacillota</taxon>
        <taxon>Clostridia</taxon>
        <taxon>Eubacteriales</taxon>
        <taxon>Clostridiaceae</taxon>
        <taxon>Clostridium</taxon>
    </lineage>
</organism>
<dbReference type="AlphaFoldDB" id="A0A1V4ID22"/>
<name>A0A1V4ID22_9CLOT</name>
<keyword evidence="3" id="KW-1185">Reference proteome</keyword>
<gene>
    <name evidence="2" type="ORF">CLORY_39000</name>
</gene>
<proteinExistence type="predicted"/>
<feature type="domain" description="ASCH" evidence="1">
    <location>
        <begin position="33"/>
        <end position="156"/>
    </location>
</feature>
<dbReference type="InterPro" id="IPR009326">
    <property type="entry name" value="DUF984"/>
</dbReference>
<evidence type="ECO:0000313" key="3">
    <source>
        <dbReference type="Proteomes" id="UP000190080"/>
    </source>
</evidence>
<reference evidence="2 3" key="1">
    <citation type="submission" date="2017-03" db="EMBL/GenBank/DDBJ databases">
        <title>Genome sequence of Clostridium oryzae DSM 28571.</title>
        <authorList>
            <person name="Poehlein A."/>
            <person name="Daniel R."/>
        </authorList>
    </citation>
    <scope>NUCLEOTIDE SEQUENCE [LARGE SCALE GENOMIC DNA]</scope>
    <source>
        <strain evidence="2 3">DSM 28571</strain>
    </source>
</reference>
<dbReference type="InterPro" id="IPR015947">
    <property type="entry name" value="PUA-like_sf"/>
</dbReference>
<accession>A0A1V4ID22</accession>
<dbReference type="SUPFAM" id="SSF88697">
    <property type="entry name" value="PUA domain-like"/>
    <property type="match status" value="1"/>
</dbReference>
<dbReference type="PANTHER" id="PTHR39203">
    <property type="entry name" value="CYTOPLASMIC PROTEIN-RELATED"/>
    <property type="match status" value="1"/>
</dbReference>